<dbReference type="InterPro" id="IPR036412">
    <property type="entry name" value="HAD-like_sf"/>
</dbReference>
<evidence type="ECO:0000313" key="1">
    <source>
        <dbReference type="EMBL" id="MEJ8858917.1"/>
    </source>
</evidence>
<proteinExistence type="predicted"/>
<dbReference type="Proteomes" id="UP001367030">
    <property type="component" value="Unassembled WGS sequence"/>
</dbReference>
<dbReference type="SUPFAM" id="SSF56784">
    <property type="entry name" value="HAD-like"/>
    <property type="match status" value="1"/>
</dbReference>
<dbReference type="EMBL" id="JBBKZS010000021">
    <property type="protein sequence ID" value="MEJ8858917.1"/>
    <property type="molecule type" value="Genomic_DNA"/>
</dbReference>
<sequence>MPEQSLPSWNDGPARRAILDFVARVTDPSHPDFVRPAERIATFDNDGTLWCEQPKQSQFFFAEARLEALADKDPSLRERQPFKAFLEHDLNTLASLGKQAAFEAVFMTHAGMTIEEFNAIAKVWLASAVHPVLHRSFTRCVYQPQLELLDYLRANGFKNFIVSGGGLEFMRAFAEEVYGIPTEQVIGSSTKTRFEVIDGRVQMMKIAELGSFDDREVKTENIALHIGRRPILAFGNSDGDLAMLRYVKSGAGARLALLLHHDDAEREFAYDREFRLSPLVEALDHAADFGIDVVSMKRDWATVFVD</sequence>
<dbReference type="EC" id="3.1.3.-" evidence="1"/>
<dbReference type="Gene3D" id="3.40.50.1000">
    <property type="entry name" value="HAD superfamily/HAD-like"/>
    <property type="match status" value="1"/>
</dbReference>
<name>A0ABU8XGB6_9BURK</name>
<keyword evidence="1" id="KW-0378">Hydrolase</keyword>
<reference evidence="1 2" key="1">
    <citation type="submission" date="2024-03" db="EMBL/GenBank/DDBJ databases">
        <title>Novel species of the genus Variovorax.</title>
        <authorList>
            <person name="Liu Q."/>
            <person name="Xin Y.-H."/>
        </authorList>
    </citation>
    <scope>NUCLEOTIDE SEQUENCE [LARGE SCALE GENOMIC DNA]</scope>
    <source>
        <strain evidence="1 2">KACC 18901</strain>
    </source>
</reference>
<gene>
    <name evidence="1" type="ORF">WKW79_30405</name>
</gene>
<dbReference type="RefSeq" id="WP_340338969.1">
    <property type="nucleotide sequence ID" value="NZ_JBBKZS010000021.1"/>
</dbReference>
<accession>A0ABU8XGB6</accession>
<dbReference type="GO" id="GO:0016787">
    <property type="term" value="F:hydrolase activity"/>
    <property type="evidence" value="ECO:0007669"/>
    <property type="project" value="UniProtKB-KW"/>
</dbReference>
<protein>
    <submittedName>
        <fullName evidence="1">HAD family hydrolase</fullName>
        <ecNumber evidence="1">3.1.3.-</ecNumber>
    </submittedName>
</protein>
<keyword evidence="2" id="KW-1185">Reference proteome</keyword>
<evidence type="ECO:0000313" key="2">
    <source>
        <dbReference type="Proteomes" id="UP001367030"/>
    </source>
</evidence>
<organism evidence="1 2">
    <name type="scientific">Variovorax robiniae</name>
    <dbReference type="NCBI Taxonomy" id="1836199"/>
    <lineage>
        <taxon>Bacteria</taxon>
        <taxon>Pseudomonadati</taxon>
        <taxon>Pseudomonadota</taxon>
        <taxon>Betaproteobacteria</taxon>
        <taxon>Burkholderiales</taxon>
        <taxon>Comamonadaceae</taxon>
        <taxon>Variovorax</taxon>
    </lineage>
</organism>
<comment type="caution">
    <text evidence="1">The sequence shown here is derived from an EMBL/GenBank/DDBJ whole genome shotgun (WGS) entry which is preliminary data.</text>
</comment>
<dbReference type="InterPro" id="IPR023214">
    <property type="entry name" value="HAD_sf"/>
</dbReference>
<dbReference type="Pfam" id="PF12710">
    <property type="entry name" value="HAD"/>
    <property type="match status" value="1"/>
</dbReference>